<organism evidence="2 3">
    <name type="scientific">Sphingobacterium litopenaei</name>
    <dbReference type="NCBI Taxonomy" id="2763500"/>
    <lineage>
        <taxon>Bacteria</taxon>
        <taxon>Pseudomonadati</taxon>
        <taxon>Bacteroidota</taxon>
        <taxon>Sphingobacteriia</taxon>
        <taxon>Sphingobacteriales</taxon>
        <taxon>Sphingobacteriaceae</taxon>
        <taxon>Sphingobacterium</taxon>
    </lineage>
</organism>
<sequence length="151" mass="17266">MPLEIIIPIIILLILGVFFYYEYKKRQIFKDYINLSVSLDFTQTAAIKTKGHYGLLLFNIKEINKESRAFYIENLKLSNSKVHIRNYNKISTKLPLPKEGVVLSVGVRKSKSVSSRSLGKCNVTISGFLMEDQNKKSPFKAKLPVEIIPNK</sequence>
<protein>
    <recommendedName>
        <fullName evidence="4">Late embryogenesis abundant protein LEA-2 subgroup domain-containing protein</fullName>
    </recommendedName>
</protein>
<name>A0ABR7YEY1_9SPHI</name>
<dbReference type="Proteomes" id="UP000651271">
    <property type="component" value="Unassembled WGS sequence"/>
</dbReference>
<gene>
    <name evidence="2" type="ORF">H8B04_09360</name>
</gene>
<evidence type="ECO:0000313" key="3">
    <source>
        <dbReference type="Proteomes" id="UP000651271"/>
    </source>
</evidence>
<dbReference type="RefSeq" id="WP_190302186.1">
    <property type="nucleotide sequence ID" value="NZ_JACOIJ010000015.1"/>
</dbReference>
<keyword evidence="1" id="KW-1133">Transmembrane helix</keyword>
<keyword evidence="3" id="KW-1185">Reference proteome</keyword>
<proteinExistence type="predicted"/>
<keyword evidence="1" id="KW-0812">Transmembrane</keyword>
<reference evidence="2 3" key="1">
    <citation type="submission" date="2020-08" db="EMBL/GenBank/DDBJ databases">
        <title>Sphingobacterium sp. DN04309 isolated from aquaculture water.</title>
        <authorList>
            <person name="Zhang M."/>
        </authorList>
    </citation>
    <scope>NUCLEOTIDE SEQUENCE [LARGE SCALE GENOMIC DNA]</scope>
    <source>
        <strain evidence="2 3">DN04309</strain>
    </source>
</reference>
<evidence type="ECO:0008006" key="4">
    <source>
        <dbReference type="Google" id="ProtNLM"/>
    </source>
</evidence>
<evidence type="ECO:0000313" key="2">
    <source>
        <dbReference type="EMBL" id="MBD1429778.1"/>
    </source>
</evidence>
<keyword evidence="1" id="KW-0472">Membrane</keyword>
<accession>A0ABR7YEY1</accession>
<dbReference type="EMBL" id="JACOIJ010000015">
    <property type="protein sequence ID" value="MBD1429778.1"/>
    <property type="molecule type" value="Genomic_DNA"/>
</dbReference>
<comment type="caution">
    <text evidence="2">The sequence shown here is derived from an EMBL/GenBank/DDBJ whole genome shotgun (WGS) entry which is preliminary data.</text>
</comment>
<feature type="transmembrane region" description="Helical" evidence="1">
    <location>
        <begin position="6"/>
        <end position="23"/>
    </location>
</feature>
<evidence type="ECO:0000256" key="1">
    <source>
        <dbReference type="SAM" id="Phobius"/>
    </source>
</evidence>